<dbReference type="Proteomes" id="UP000007819">
    <property type="component" value="Chromosome A2"/>
</dbReference>
<dbReference type="OrthoDB" id="6606078at2759"/>
<organism evidence="2 3">
    <name type="scientific">Acyrthosiphon pisum</name>
    <name type="common">Pea aphid</name>
    <dbReference type="NCBI Taxonomy" id="7029"/>
    <lineage>
        <taxon>Eukaryota</taxon>
        <taxon>Metazoa</taxon>
        <taxon>Ecdysozoa</taxon>
        <taxon>Arthropoda</taxon>
        <taxon>Hexapoda</taxon>
        <taxon>Insecta</taxon>
        <taxon>Pterygota</taxon>
        <taxon>Neoptera</taxon>
        <taxon>Paraneoptera</taxon>
        <taxon>Hemiptera</taxon>
        <taxon>Sternorrhyncha</taxon>
        <taxon>Aphidomorpha</taxon>
        <taxon>Aphidoidea</taxon>
        <taxon>Aphididae</taxon>
        <taxon>Macrosiphini</taxon>
        <taxon>Acyrthosiphon</taxon>
    </lineage>
</organism>
<dbReference type="GeneID" id="100568530"/>
<keyword evidence="3" id="KW-1185">Reference proteome</keyword>
<dbReference type="EnsemblMetazoa" id="XM_003244679.4">
    <property type="protein sequence ID" value="XP_003244727.1"/>
    <property type="gene ID" value="LOC100568530"/>
</dbReference>
<sequence>MMSSSDKNNCSQCQNKKTIQFNNSKKRQPTTSLTANNVDYNIPSTSTAQYDRPSSPEDASCVNIRNMVFLKNVYKNVPTLSEQFLVGVNCAVIKILQEIEENHKCCVKKKSNKQTLKRRPPKS</sequence>
<proteinExistence type="predicted"/>
<evidence type="ECO:0000313" key="3">
    <source>
        <dbReference type="Proteomes" id="UP000007819"/>
    </source>
</evidence>
<name>A0A8R1W5F7_ACYPI</name>
<protein>
    <submittedName>
        <fullName evidence="2">Uncharacterized protein</fullName>
    </submittedName>
</protein>
<feature type="compositionally biased region" description="Polar residues" evidence="1">
    <location>
        <begin position="20"/>
        <end position="49"/>
    </location>
</feature>
<evidence type="ECO:0000313" key="2">
    <source>
        <dbReference type="EnsemblMetazoa" id="XP_003244727.1"/>
    </source>
</evidence>
<dbReference type="KEGG" id="api:100568530"/>
<accession>A0A8R1W5F7</accession>
<feature type="region of interest" description="Disordered" evidence="1">
    <location>
        <begin position="20"/>
        <end position="56"/>
    </location>
</feature>
<dbReference type="RefSeq" id="XP_003244727.1">
    <property type="nucleotide sequence ID" value="XM_003244679.4"/>
</dbReference>
<evidence type="ECO:0000256" key="1">
    <source>
        <dbReference type="SAM" id="MobiDB-lite"/>
    </source>
</evidence>
<dbReference type="AlphaFoldDB" id="A0A8R1W5F7"/>
<reference evidence="2" key="2">
    <citation type="submission" date="2022-06" db="UniProtKB">
        <authorList>
            <consortium name="EnsemblMetazoa"/>
        </authorList>
    </citation>
    <scope>IDENTIFICATION</scope>
</reference>
<reference evidence="3" key="1">
    <citation type="submission" date="2010-06" db="EMBL/GenBank/DDBJ databases">
        <authorList>
            <person name="Jiang H."/>
            <person name="Abraham K."/>
            <person name="Ali S."/>
            <person name="Alsbrooks S.L."/>
            <person name="Anim B.N."/>
            <person name="Anosike U.S."/>
            <person name="Attaway T."/>
            <person name="Bandaranaike D.P."/>
            <person name="Battles P.K."/>
            <person name="Bell S.N."/>
            <person name="Bell A.V."/>
            <person name="Beltran B."/>
            <person name="Bickham C."/>
            <person name="Bustamante Y."/>
            <person name="Caleb T."/>
            <person name="Canada A."/>
            <person name="Cardenas V."/>
            <person name="Carter K."/>
            <person name="Chacko J."/>
            <person name="Chandrabose M.N."/>
            <person name="Chavez D."/>
            <person name="Chavez A."/>
            <person name="Chen L."/>
            <person name="Chu H.-S."/>
            <person name="Claassen K.J."/>
            <person name="Cockrell R."/>
            <person name="Collins M."/>
            <person name="Cooper J.A."/>
            <person name="Cree A."/>
            <person name="Curry S.M."/>
            <person name="Da Y."/>
            <person name="Dao M.D."/>
            <person name="Das B."/>
            <person name="Davila M.-L."/>
            <person name="Davy-Carroll L."/>
            <person name="Denson S."/>
            <person name="Dinh H."/>
            <person name="Ebong V.E."/>
            <person name="Edwards J.R."/>
            <person name="Egan A."/>
            <person name="El-Daye J."/>
            <person name="Escobedo L."/>
            <person name="Fernandez S."/>
            <person name="Fernando P.R."/>
            <person name="Flagg N."/>
            <person name="Forbes L.D."/>
            <person name="Fowler R.G."/>
            <person name="Fu Q."/>
            <person name="Gabisi R.A."/>
            <person name="Ganer J."/>
            <person name="Garbino Pronczuk A."/>
            <person name="Garcia R.M."/>
            <person name="Garner T."/>
            <person name="Garrett T.E."/>
            <person name="Gonzalez D.A."/>
            <person name="Hamid H."/>
            <person name="Hawkins E.S."/>
            <person name="Hirani K."/>
            <person name="Hogues M.E."/>
            <person name="Hollins B."/>
            <person name="Hsiao C.-H."/>
            <person name="Jabil R."/>
            <person name="James M.L."/>
            <person name="Jhangiani S.N."/>
            <person name="Johnson B."/>
            <person name="Johnson Q."/>
            <person name="Joshi V."/>
            <person name="Kalu J.B."/>
            <person name="Kam C."/>
            <person name="Kashfia A."/>
            <person name="Keebler J."/>
            <person name="Kisamo H."/>
            <person name="Kovar C.L."/>
            <person name="Lago L.A."/>
            <person name="Lai C.-Y."/>
            <person name="Laidlaw J."/>
            <person name="Lara F."/>
            <person name="Le T.-K."/>
            <person name="Lee S.L."/>
            <person name="Legall F.H."/>
            <person name="Lemon S.J."/>
            <person name="Lewis L.R."/>
            <person name="Li B."/>
            <person name="Liu Y."/>
            <person name="Liu Y.-S."/>
            <person name="Lopez J."/>
            <person name="Lozado R.J."/>
            <person name="Lu J."/>
            <person name="Madu R.C."/>
            <person name="Maheshwari M."/>
            <person name="Maheshwari R."/>
            <person name="Malloy K."/>
            <person name="Martinez E."/>
            <person name="Mathew T."/>
            <person name="Mercado I.C."/>
            <person name="Mercado C."/>
            <person name="Meyer B."/>
            <person name="Montgomery K."/>
            <person name="Morgan M.B."/>
            <person name="Munidasa M."/>
            <person name="Nazareth L.V."/>
            <person name="Nelson J."/>
            <person name="Ng B.M."/>
            <person name="Nguyen N.B."/>
            <person name="Nguyen P.Q."/>
            <person name="Nguyen T."/>
            <person name="Obregon M."/>
            <person name="Okwuonu G.O."/>
            <person name="Onwere C.G."/>
            <person name="Orozco G."/>
            <person name="Parra A."/>
            <person name="Patel S."/>
            <person name="Patil S."/>
            <person name="Perez A."/>
            <person name="Perez Y."/>
            <person name="Pham C."/>
            <person name="Primus E.L."/>
            <person name="Pu L.-L."/>
            <person name="Puazo M."/>
            <person name="Qin X."/>
            <person name="Quiroz J.B."/>
            <person name="Reese J."/>
            <person name="Richards S."/>
            <person name="Rives C.M."/>
            <person name="Robberts R."/>
            <person name="Ruiz S.J."/>
            <person name="Ruiz M.J."/>
            <person name="Santibanez J."/>
            <person name="Schneider B.W."/>
            <person name="Sisson I."/>
            <person name="Smith M."/>
            <person name="Sodergren E."/>
            <person name="Song X.-Z."/>
            <person name="Song B.B."/>
            <person name="Summersgill H."/>
            <person name="Thelus R."/>
            <person name="Thornton R.D."/>
            <person name="Trejos Z.Y."/>
            <person name="Usmani K."/>
            <person name="Vattathil S."/>
            <person name="Villasana D."/>
            <person name="Walker D.L."/>
            <person name="Wang S."/>
            <person name="Wang K."/>
            <person name="White C.S."/>
            <person name="Williams A.C."/>
            <person name="Williamson J."/>
            <person name="Wilson K."/>
            <person name="Woghiren I.O."/>
            <person name="Woodworth J.R."/>
            <person name="Worley K.C."/>
            <person name="Wright R.A."/>
            <person name="Wu W."/>
            <person name="Young L."/>
            <person name="Zhang L."/>
            <person name="Zhang J."/>
            <person name="Zhu Y."/>
            <person name="Muzny D.M."/>
            <person name="Weinstock G."/>
            <person name="Gibbs R.A."/>
        </authorList>
    </citation>
    <scope>NUCLEOTIDE SEQUENCE [LARGE SCALE GENOMIC DNA]</scope>
    <source>
        <strain evidence="3">LSR1</strain>
    </source>
</reference>